<comment type="similarity">
    <text evidence="3">Belongs to the glycoside-pentoside-hexuronide (GPH) cation symporter transporter (TC 2.A.2.4) family.</text>
</comment>
<dbReference type="Proteomes" id="UP001412067">
    <property type="component" value="Unassembled WGS sequence"/>
</dbReference>
<feature type="transmembrane region" description="Helical" evidence="10">
    <location>
        <begin position="217"/>
        <end position="238"/>
    </location>
</feature>
<keyword evidence="8 10" id="KW-1133">Transmembrane helix</keyword>
<evidence type="ECO:0000256" key="5">
    <source>
        <dbReference type="ARBA" id="ARBA00022597"/>
    </source>
</evidence>
<evidence type="ECO:0000256" key="9">
    <source>
        <dbReference type="ARBA" id="ARBA00023136"/>
    </source>
</evidence>
<comment type="pathway">
    <text evidence="2">Glycan biosynthesis; sucrose metabolism.</text>
</comment>
<reference evidence="11 12" key="1">
    <citation type="journal article" date="2022" name="Nat. Plants">
        <title>Genomes of leafy and leafless Platanthera orchids illuminate the evolution of mycoheterotrophy.</title>
        <authorList>
            <person name="Li M.H."/>
            <person name="Liu K.W."/>
            <person name="Li Z."/>
            <person name="Lu H.C."/>
            <person name="Ye Q.L."/>
            <person name="Zhang D."/>
            <person name="Wang J.Y."/>
            <person name="Li Y.F."/>
            <person name="Zhong Z.M."/>
            <person name="Liu X."/>
            <person name="Yu X."/>
            <person name="Liu D.K."/>
            <person name="Tu X.D."/>
            <person name="Liu B."/>
            <person name="Hao Y."/>
            <person name="Liao X.Y."/>
            <person name="Jiang Y.T."/>
            <person name="Sun W.H."/>
            <person name="Chen J."/>
            <person name="Chen Y.Q."/>
            <person name="Ai Y."/>
            <person name="Zhai J.W."/>
            <person name="Wu S.S."/>
            <person name="Zhou Z."/>
            <person name="Hsiao Y.Y."/>
            <person name="Wu W.L."/>
            <person name="Chen Y.Y."/>
            <person name="Lin Y.F."/>
            <person name="Hsu J.L."/>
            <person name="Li C.Y."/>
            <person name="Wang Z.W."/>
            <person name="Zhao X."/>
            <person name="Zhong W.Y."/>
            <person name="Ma X.K."/>
            <person name="Ma L."/>
            <person name="Huang J."/>
            <person name="Chen G.Z."/>
            <person name="Huang M.Z."/>
            <person name="Huang L."/>
            <person name="Peng D.H."/>
            <person name="Luo Y.B."/>
            <person name="Zou S.Q."/>
            <person name="Chen S.P."/>
            <person name="Lan S."/>
            <person name="Tsai W.C."/>
            <person name="Van de Peer Y."/>
            <person name="Liu Z.J."/>
        </authorList>
    </citation>
    <scope>NUCLEOTIDE SEQUENCE [LARGE SCALE GENOMIC DNA]</scope>
    <source>
        <strain evidence="11">Lor288</strain>
    </source>
</reference>
<protein>
    <submittedName>
        <fullName evidence="11">Sucrose transport protein SUT1</fullName>
    </submittedName>
</protein>
<feature type="transmembrane region" description="Helical" evidence="10">
    <location>
        <begin position="330"/>
        <end position="351"/>
    </location>
</feature>
<proteinExistence type="inferred from homology"/>
<keyword evidence="4" id="KW-0813">Transport</keyword>
<feature type="transmembrane region" description="Helical" evidence="10">
    <location>
        <begin position="187"/>
        <end position="205"/>
    </location>
</feature>
<organism evidence="11 12">
    <name type="scientific">Platanthera guangdongensis</name>
    <dbReference type="NCBI Taxonomy" id="2320717"/>
    <lineage>
        <taxon>Eukaryota</taxon>
        <taxon>Viridiplantae</taxon>
        <taxon>Streptophyta</taxon>
        <taxon>Embryophyta</taxon>
        <taxon>Tracheophyta</taxon>
        <taxon>Spermatophyta</taxon>
        <taxon>Magnoliopsida</taxon>
        <taxon>Liliopsida</taxon>
        <taxon>Asparagales</taxon>
        <taxon>Orchidaceae</taxon>
        <taxon>Orchidoideae</taxon>
        <taxon>Orchideae</taxon>
        <taxon>Orchidinae</taxon>
        <taxon>Platanthera</taxon>
    </lineage>
</organism>
<dbReference type="PANTHER" id="PTHR19432">
    <property type="entry name" value="SUGAR TRANSPORTER"/>
    <property type="match status" value="1"/>
</dbReference>
<keyword evidence="9 10" id="KW-0472">Membrane</keyword>
<evidence type="ECO:0000256" key="7">
    <source>
        <dbReference type="ARBA" id="ARBA00022847"/>
    </source>
</evidence>
<evidence type="ECO:0000256" key="1">
    <source>
        <dbReference type="ARBA" id="ARBA00004141"/>
    </source>
</evidence>
<evidence type="ECO:0000256" key="10">
    <source>
        <dbReference type="SAM" id="Phobius"/>
    </source>
</evidence>
<feature type="transmembrane region" description="Helical" evidence="10">
    <location>
        <begin position="258"/>
        <end position="277"/>
    </location>
</feature>
<keyword evidence="6 10" id="KW-0812">Transmembrane</keyword>
<feature type="transmembrane region" description="Helical" evidence="10">
    <location>
        <begin position="39"/>
        <end position="62"/>
    </location>
</feature>
<evidence type="ECO:0000313" key="11">
    <source>
        <dbReference type="EMBL" id="KAK8948283.1"/>
    </source>
</evidence>
<evidence type="ECO:0000256" key="3">
    <source>
        <dbReference type="ARBA" id="ARBA00007134"/>
    </source>
</evidence>
<dbReference type="InterPro" id="IPR036259">
    <property type="entry name" value="MFS_trans_sf"/>
</dbReference>
<keyword evidence="7" id="KW-0769">Symport</keyword>
<dbReference type="PANTHER" id="PTHR19432:SF64">
    <property type="entry name" value="SUCROSE TRANSPORT PROTEIN SUT1"/>
    <property type="match status" value="1"/>
</dbReference>
<evidence type="ECO:0000256" key="8">
    <source>
        <dbReference type="ARBA" id="ARBA00022989"/>
    </source>
</evidence>
<evidence type="ECO:0000313" key="12">
    <source>
        <dbReference type="Proteomes" id="UP001412067"/>
    </source>
</evidence>
<feature type="transmembrane region" description="Helical" evidence="10">
    <location>
        <begin position="82"/>
        <end position="102"/>
    </location>
</feature>
<feature type="transmembrane region" description="Helical" evidence="10">
    <location>
        <begin position="134"/>
        <end position="156"/>
    </location>
</feature>
<keyword evidence="5" id="KW-0762">Sugar transport</keyword>
<keyword evidence="12" id="KW-1185">Reference proteome</keyword>
<accession>A0ABR2LS13</accession>
<dbReference type="SUPFAM" id="SSF103473">
    <property type="entry name" value="MFS general substrate transporter"/>
    <property type="match status" value="1"/>
</dbReference>
<evidence type="ECO:0000256" key="2">
    <source>
        <dbReference type="ARBA" id="ARBA00004914"/>
    </source>
</evidence>
<feature type="transmembrane region" description="Helical" evidence="10">
    <location>
        <begin position="298"/>
        <end position="318"/>
    </location>
</feature>
<evidence type="ECO:0000256" key="4">
    <source>
        <dbReference type="ARBA" id="ARBA00022448"/>
    </source>
</evidence>
<evidence type="ECO:0000256" key="6">
    <source>
        <dbReference type="ARBA" id="ARBA00022692"/>
    </source>
</evidence>
<comment type="subcellular location">
    <subcellularLocation>
        <location evidence="1">Membrane</location>
        <topology evidence="1">Multi-pass membrane protein</topology>
    </subcellularLocation>
</comment>
<name>A0ABR2LS13_9ASPA</name>
<sequence>MIYMMGFWVLDFANNAVQGPARAMMADLSGKHGCNAGNLIFAFWMAFGNILGYSSGAIGGWHRWFPFLMTNSCCESCANLKGAFMIAVVFLSLCLTVTLLCAKEMSLSELNPSGSWQEDSGFFSVLKAFKRLPAGMPSVLIVTSLTWLAWFPFLLYDTDWMGREIFHGDPDGTKAEVDAYNQGVQKGAFGLLLNSIVLGISSMFLEPICRKFTSRIVWVIGNFTLFIAMVIVIIPSMASSKVNNGNYKSAVVGELDGGKIGALVIFAVLGFPLAILYSIPFASASQLAINEGGNRQGLCIGILNISIVVPQVIVALGAGPWDAIFGTGNIPAFAVSSVIALVGGFVALAVLPKPP</sequence>
<gene>
    <name evidence="11" type="primary">SUT1</name>
    <name evidence="11" type="ORF">KSP40_PGU008082</name>
</gene>
<comment type="caution">
    <text evidence="11">The sequence shown here is derived from an EMBL/GenBank/DDBJ whole genome shotgun (WGS) entry which is preliminary data.</text>
</comment>
<dbReference type="EMBL" id="JBBWWR010000016">
    <property type="protein sequence ID" value="KAK8948283.1"/>
    <property type="molecule type" value="Genomic_DNA"/>
</dbReference>